<dbReference type="InterPro" id="IPR038898">
    <property type="entry name" value="BROX"/>
</dbReference>
<dbReference type="PANTHER" id="PTHR23032">
    <property type="entry name" value="BRO1 DOMAIN-CONTAINING PROTEIN BROX"/>
    <property type="match status" value="1"/>
</dbReference>
<protein>
    <submittedName>
        <fullName evidence="5">BRO1 domain-containing protein BROX-like</fullName>
    </submittedName>
</protein>
<evidence type="ECO:0000256" key="2">
    <source>
        <dbReference type="SAM" id="MobiDB-lite"/>
    </source>
</evidence>
<dbReference type="RefSeq" id="XP_002732401.1">
    <property type="nucleotide sequence ID" value="XM_002732355.2"/>
</dbReference>
<organism evidence="4 5">
    <name type="scientific">Saccoglossus kowalevskii</name>
    <name type="common">Acorn worm</name>
    <dbReference type="NCBI Taxonomy" id="10224"/>
    <lineage>
        <taxon>Eukaryota</taxon>
        <taxon>Metazoa</taxon>
        <taxon>Hemichordata</taxon>
        <taxon>Enteropneusta</taxon>
        <taxon>Harrimaniidae</taxon>
        <taxon>Saccoglossus</taxon>
    </lineage>
</organism>
<dbReference type="PANTHER" id="PTHR23032:SF13">
    <property type="entry name" value="BRO1 DOMAIN-CONTAINING PROTEIN BROX"/>
    <property type="match status" value="1"/>
</dbReference>
<feature type="region of interest" description="Disordered" evidence="2">
    <location>
        <begin position="390"/>
        <end position="412"/>
    </location>
</feature>
<accession>A0ABM0GL93</accession>
<feature type="compositionally biased region" description="Basic and acidic residues" evidence="2">
    <location>
        <begin position="397"/>
        <end position="412"/>
    </location>
</feature>
<evidence type="ECO:0000313" key="4">
    <source>
        <dbReference type="Proteomes" id="UP000694865"/>
    </source>
</evidence>
<gene>
    <name evidence="5" type="primary">LOC100377511</name>
</gene>
<reference evidence="5" key="1">
    <citation type="submission" date="2025-08" db="UniProtKB">
        <authorList>
            <consortium name="RefSeq"/>
        </authorList>
    </citation>
    <scope>IDENTIFICATION</scope>
    <source>
        <tissue evidence="5">Testes</tissue>
    </source>
</reference>
<dbReference type="GeneID" id="100377511"/>
<dbReference type="InterPro" id="IPR038499">
    <property type="entry name" value="BRO1_sf"/>
</dbReference>
<dbReference type="InterPro" id="IPR004328">
    <property type="entry name" value="BRO1_dom"/>
</dbReference>
<evidence type="ECO:0000313" key="5">
    <source>
        <dbReference type="RefSeq" id="XP_002732401.1"/>
    </source>
</evidence>
<evidence type="ECO:0000259" key="3">
    <source>
        <dbReference type="SMART" id="SM01041"/>
    </source>
</evidence>
<dbReference type="Proteomes" id="UP000694865">
    <property type="component" value="Unplaced"/>
</dbReference>
<name>A0ABM0GL93_SACKO</name>
<comment type="similarity">
    <text evidence="1">Belongs to the BROX family.</text>
</comment>
<proteinExistence type="inferred from homology"/>
<keyword evidence="4" id="KW-1185">Reference proteome</keyword>
<evidence type="ECO:0000256" key="1">
    <source>
        <dbReference type="ARBA" id="ARBA00008901"/>
    </source>
</evidence>
<dbReference type="Gene3D" id="1.25.40.280">
    <property type="entry name" value="alix/aip1 like domains"/>
    <property type="match status" value="1"/>
</dbReference>
<sequence length="412" mass="47433">MAYPGSRQKRTTKVEFHNCLREWKDGVDTERAQWVGQEITRRRERLSNILTGQDAVATDAIEALRLYLEMPVQELIDMAQGESNARFYWLNIIGVEYTIRYDDAQFDRASMMMKTALWLRQRGLVILADPESVLWAAGVFDCIQEMDLPFRSPDLYVKDIRALSSQCSAEALFLKVRENREFLSPDSCLDTAILAAEKFQESTELINTQNKGGKKWKTFVHFKYHLCSAYARTLQSLTFSQANRTKESVASLLEGRDHMERAKEESEDFDRCDPESSVYLSKSEEFRRIEFLVEKRASECEKDYNKSIDQLPPMVQLLPLDTSSSTGTLDKRLFRLPAVQVDTWLNSPENERTGRCSPCCAPCTNCLQAASSRLSLLPWRFAKWVVGKSNDEEEDEERRMIALADKPEYGSR</sequence>
<feature type="domain" description="BRO1" evidence="3">
    <location>
        <begin position="9"/>
        <end position="349"/>
    </location>
</feature>
<dbReference type="SMART" id="SM01041">
    <property type="entry name" value="BRO1"/>
    <property type="match status" value="1"/>
</dbReference>